<dbReference type="EMBL" id="RJKE01000001">
    <property type="protein sequence ID" value="ROO89963.1"/>
    <property type="molecule type" value="Genomic_DNA"/>
</dbReference>
<dbReference type="AlphaFoldDB" id="A0A3N1D8V1"/>
<accession>A0A3N1D8V1</accession>
<organism evidence="1 2">
    <name type="scientific">Actinocorallia herbida</name>
    <dbReference type="NCBI Taxonomy" id="58109"/>
    <lineage>
        <taxon>Bacteria</taxon>
        <taxon>Bacillati</taxon>
        <taxon>Actinomycetota</taxon>
        <taxon>Actinomycetes</taxon>
        <taxon>Streptosporangiales</taxon>
        <taxon>Thermomonosporaceae</taxon>
        <taxon>Actinocorallia</taxon>
    </lineage>
</organism>
<comment type="caution">
    <text evidence="1">The sequence shown here is derived from an EMBL/GenBank/DDBJ whole genome shotgun (WGS) entry which is preliminary data.</text>
</comment>
<name>A0A3N1D8V1_9ACTN</name>
<reference evidence="1 2" key="1">
    <citation type="submission" date="2018-11" db="EMBL/GenBank/DDBJ databases">
        <title>Sequencing the genomes of 1000 actinobacteria strains.</title>
        <authorList>
            <person name="Klenk H.-P."/>
        </authorList>
    </citation>
    <scope>NUCLEOTIDE SEQUENCE [LARGE SCALE GENOMIC DNA]</scope>
    <source>
        <strain evidence="1 2">DSM 44254</strain>
    </source>
</reference>
<protein>
    <submittedName>
        <fullName evidence="1">Uncharacterized protein</fullName>
    </submittedName>
</protein>
<gene>
    <name evidence="1" type="ORF">EDD29_7675</name>
</gene>
<dbReference type="RefSeq" id="WP_123668978.1">
    <property type="nucleotide sequence ID" value="NZ_RJKE01000001.1"/>
</dbReference>
<proteinExistence type="predicted"/>
<sequence>MNELDLIRTMRADLPELGRAAEAAARAELLAQAAQVEDPARARWRVPALRLGAGLVAAAAATTAVLVGLPGDGGTRFANAAMEIEGSGAGWEIRIKDGGADPAVYREALEGVGLDSDFRFVAALTPAAAPSAPPEAPAEEGEPPTEIRIHDEGTPGDLLDLTITIAGKGPGAVDLGDGLATAPGPEDSGATRLRGLAVAEAVERLDGLGLKAAFASGRLADDGTGTIEIPGRPWKPSDTAKVSGAYLSSDHEVTLVVEEELK</sequence>
<evidence type="ECO:0000313" key="2">
    <source>
        <dbReference type="Proteomes" id="UP000272400"/>
    </source>
</evidence>
<dbReference type="Proteomes" id="UP000272400">
    <property type="component" value="Unassembled WGS sequence"/>
</dbReference>
<evidence type="ECO:0000313" key="1">
    <source>
        <dbReference type="EMBL" id="ROO89963.1"/>
    </source>
</evidence>
<keyword evidence="2" id="KW-1185">Reference proteome</keyword>